<protein>
    <submittedName>
        <fullName evidence="6">O-antigen/teichoic acid export membrane protein</fullName>
    </submittedName>
</protein>
<organism evidence="6 7">
    <name type="scientific">Paranoxybacillus vitaminiphilus</name>
    <dbReference type="NCBI Taxonomy" id="581036"/>
    <lineage>
        <taxon>Bacteria</taxon>
        <taxon>Bacillati</taxon>
        <taxon>Bacillota</taxon>
        <taxon>Bacilli</taxon>
        <taxon>Bacillales</taxon>
        <taxon>Anoxybacillaceae</taxon>
        <taxon>Paranoxybacillus</taxon>
    </lineage>
</organism>
<dbReference type="Proteomes" id="UP000248555">
    <property type="component" value="Unassembled WGS sequence"/>
</dbReference>
<keyword evidence="7" id="KW-1185">Reference proteome</keyword>
<evidence type="ECO:0000256" key="5">
    <source>
        <dbReference type="SAM" id="Phobius"/>
    </source>
</evidence>
<dbReference type="EMBL" id="QLMH01000004">
    <property type="protein sequence ID" value="RAK20397.1"/>
    <property type="molecule type" value="Genomic_DNA"/>
</dbReference>
<dbReference type="CDD" id="cd13128">
    <property type="entry name" value="MATE_Wzx_like"/>
    <property type="match status" value="1"/>
</dbReference>
<feature type="transmembrane region" description="Helical" evidence="5">
    <location>
        <begin position="192"/>
        <end position="212"/>
    </location>
</feature>
<reference evidence="6 7" key="1">
    <citation type="submission" date="2018-06" db="EMBL/GenBank/DDBJ databases">
        <title>Genomic Encyclopedia of Type Strains, Phase III (KMG-III): the genomes of soil and plant-associated and newly described type strains.</title>
        <authorList>
            <person name="Whitman W."/>
        </authorList>
    </citation>
    <scope>NUCLEOTIDE SEQUENCE [LARGE SCALE GENOMIC DNA]</scope>
    <source>
        <strain evidence="6 7">CGMCC 1.8979</strain>
    </source>
</reference>
<proteinExistence type="predicted"/>
<evidence type="ECO:0000256" key="2">
    <source>
        <dbReference type="ARBA" id="ARBA00022692"/>
    </source>
</evidence>
<keyword evidence="2 5" id="KW-0812">Transmembrane</keyword>
<keyword evidence="3 5" id="KW-1133">Transmembrane helix</keyword>
<name>A0A327YJC4_9BACL</name>
<accession>A0A327YJC4</accession>
<dbReference type="Pfam" id="PF01943">
    <property type="entry name" value="Polysacc_synt"/>
    <property type="match status" value="1"/>
</dbReference>
<feature type="transmembrane region" description="Helical" evidence="5">
    <location>
        <begin position="164"/>
        <end position="186"/>
    </location>
</feature>
<dbReference type="InterPro" id="IPR052556">
    <property type="entry name" value="PolySynth_Transporter"/>
</dbReference>
<feature type="transmembrane region" description="Helical" evidence="5">
    <location>
        <begin position="67"/>
        <end position="89"/>
    </location>
</feature>
<evidence type="ECO:0000313" key="7">
    <source>
        <dbReference type="Proteomes" id="UP000248555"/>
    </source>
</evidence>
<feature type="transmembrane region" description="Helical" evidence="5">
    <location>
        <begin position="278"/>
        <end position="297"/>
    </location>
</feature>
<feature type="transmembrane region" description="Helical" evidence="5">
    <location>
        <begin position="318"/>
        <end position="340"/>
    </location>
</feature>
<keyword evidence="4 5" id="KW-0472">Membrane</keyword>
<evidence type="ECO:0000256" key="1">
    <source>
        <dbReference type="ARBA" id="ARBA00004141"/>
    </source>
</evidence>
<dbReference type="PANTHER" id="PTHR43424:SF1">
    <property type="entry name" value="LOCUS PUTATIVE PROTEIN 1-RELATED"/>
    <property type="match status" value="1"/>
</dbReference>
<dbReference type="AlphaFoldDB" id="A0A327YJC4"/>
<comment type="subcellular location">
    <subcellularLocation>
        <location evidence="1">Membrane</location>
        <topology evidence="1">Multi-pass membrane protein</topology>
    </subcellularLocation>
</comment>
<evidence type="ECO:0000256" key="4">
    <source>
        <dbReference type="ARBA" id="ARBA00023136"/>
    </source>
</evidence>
<feature type="transmembrane region" description="Helical" evidence="5">
    <location>
        <begin position="403"/>
        <end position="425"/>
    </location>
</feature>
<dbReference type="GO" id="GO:0016020">
    <property type="term" value="C:membrane"/>
    <property type="evidence" value="ECO:0007669"/>
    <property type="project" value="UniProtKB-SubCell"/>
</dbReference>
<feature type="transmembrane region" description="Helical" evidence="5">
    <location>
        <begin position="101"/>
        <end position="125"/>
    </location>
</feature>
<dbReference type="PANTHER" id="PTHR43424">
    <property type="entry name" value="LOCUS PUTATIVE PROTEIN 1-RELATED"/>
    <property type="match status" value="1"/>
</dbReference>
<evidence type="ECO:0000256" key="3">
    <source>
        <dbReference type="ARBA" id="ARBA00022989"/>
    </source>
</evidence>
<feature type="transmembrane region" description="Helical" evidence="5">
    <location>
        <begin position="346"/>
        <end position="366"/>
    </location>
</feature>
<sequence length="443" mass="49953">MFSARKLSPKFIFESLKEKADIKKIVSNAGWLFIDRIFRMGVGLLVGLWIARYLGPEQYGLLNYAQAFIALFSAFATLGLDGIVIRNLLNEPDKKEELLGTAFALKFIGGLLVFILSVTLTIIIGDFSENYLRIWLIFFVSLGVVFQSFDVIDFWFQSQIQSKYTVIAKGLSFTIISLFKVVLILFKANLMAFAIAGLLEVLLGALFLIAAFKIKGNSISRWKFKKSVAISLLKDSWPLILSGLAVTLYMRIDQVMIGNMLGDRENGLYTAAVKLVEMWYFIPTSIVASTFPVIIKLRKQNLSLYLKRLQQLYNLMTWLGILIAVVITIFSKQIILLLYGEGYSKSSFVLSISVWAGIFVFQGVARGNWIQAENLQRYSYWYTLIGCIVNIVLNLITIPKYGIYGAAVSTLISQFVVAIVAPSFFKETRLSSKMILKSFLWGK</sequence>
<comment type="caution">
    <text evidence="6">The sequence shown here is derived from an EMBL/GenBank/DDBJ whole genome shotgun (WGS) entry which is preliminary data.</text>
</comment>
<dbReference type="RefSeq" id="WP_111644705.1">
    <property type="nucleotide sequence ID" value="NZ_QLMH01000004.1"/>
</dbReference>
<feature type="transmembrane region" description="Helical" evidence="5">
    <location>
        <begin position="378"/>
        <end position="397"/>
    </location>
</feature>
<dbReference type="OrthoDB" id="5240734at2"/>
<dbReference type="InterPro" id="IPR002797">
    <property type="entry name" value="Polysacc_synth"/>
</dbReference>
<feature type="transmembrane region" description="Helical" evidence="5">
    <location>
        <begin position="131"/>
        <end position="152"/>
    </location>
</feature>
<evidence type="ECO:0000313" key="6">
    <source>
        <dbReference type="EMBL" id="RAK20397.1"/>
    </source>
</evidence>
<feature type="transmembrane region" description="Helical" evidence="5">
    <location>
        <begin position="37"/>
        <end position="55"/>
    </location>
</feature>
<gene>
    <name evidence="6" type="ORF">B0I26_10448</name>
</gene>
<feature type="transmembrane region" description="Helical" evidence="5">
    <location>
        <begin position="232"/>
        <end position="252"/>
    </location>
</feature>